<keyword evidence="6" id="KW-0472">Membrane</keyword>
<dbReference type="Pfam" id="PF18957">
    <property type="entry name" value="RibLong"/>
    <property type="match status" value="5"/>
</dbReference>
<keyword evidence="9" id="KW-1185">Reference proteome</keyword>
<dbReference type="STRING" id="161895.CPHO_00645"/>
<keyword evidence="3" id="KW-0732">Signal</keyword>
<dbReference type="KEGG" id="cpho:CPHO_00645"/>
<dbReference type="Pfam" id="PF05345">
    <property type="entry name" value="He_PIG"/>
    <property type="match status" value="1"/>
</dbReference>
<feature type="compositionally biased region" description="Acidic residues" evidence="5">
    <location>
        <begin position="1045"/>
        <end position="1057"/>
    </location>
</feature>
<keyword evidence="6" id="KW-0812">Transmembrane</keyword>
<evidence type="ECO:0000313" key="9">
    <source>
        <dbReference type="Proteomes" id="UP000185491"/>
    </source>
</evidence>
<feature type="compositionally biased region" description="Acidic residues" evidence="5">
    <location>
        <begin position="949"/>
        <end position="961"/>
    </location>
</feature>
<feature type="compositionally biased region" description="Basic and acidic residues" evidence="5">
    <location>
        <begin position="962"/>
        <end position="980"/>
    </location>
</feature>
<feature type="compositionally biased region" description="Polar residues" evidence="5">
    <location>
        <begin position="1399"/>
        <end position="1413"/>
    </location>
</feature>
<feature type="domain" description="Long Rib" evidence="7">
    <location>
        <begin position="545"/>
        <end position="643"/>
    </location>
</feature>
<reference evidence="8 9" key="1">
    <citation type="submission" date="2014-08" db="EMBL/GenBank/DDBJ databases">
        <title>Complete genome sequence of Corynebacterium phocae M408/89/1(T)(=DSM 44612(T)), isolated from the common seal (Phoca vitulina).</title>
        <authorList>
            <person name="Ruckert C."/>
            <person name="Albersmeier A."/>
            <person name="Winkler A."/>
            <person name="Kalinowski J."/>
        </authorList>
    </citation>
    <scope>NUCLEOTIDE SEQUENCE [LARGE SCALE GENOMIC DNA]</scope>
    <source>
        <strain evidence="8 9">M408/89/1</strain>
    </source>
</reference>
<feature type="compositionally biased region" description="Acidic residues" evidence="5">
    <location>
        <begin position="1010"/>
        <end position="1025"/>
    </location>
</feature>
<protein>
    <recommendedName>
        <fullName evidence="7">Long Rib domain-containing protein</fullName>
    </recommendedName>
</protein>
<keyword evidence="4" id="KW-0106">Calcium</keyword>
<feature type="region of interest" description="Disordered" evidence="5">
    <location>
        <begin position="743"/>
        <end position="796"/>
    </location>
</feature>
<evidence type="ECO:0000256" key="1">
    <source>
        <dbReference type="ARBA" id="ARBA00004613"/>
    </source>
</evidence>
<organism evidence="8 9">
    <name type="scientific">Corynebacterium phocae</name>
    <dbReference type="NCBI Taxonomy" id="161895"/>
    <lineage>
        <taxon>Bacteria</taxon>
        <taxon>Bacillati</taxon>
        <taxon>Actinomycetota</taxon>
        <taxon>Actinomycetes</taxon>
        <taxon>Mycobacteriales</taxon>
        <taxon>Corynebacteriaceae</taxon>
        <taxon>Corynebacterium</taxon>
    </lineage>
</organism>
<dbReference type="GO" id="GO:0016020">
    <property type="term" value="C:membrane"/>
    <property type="evidence" value="ECO:0007669"/>
    <property type="project" value="InterPro"/>
</dbReference>
<name>A0A1L7D0K3_9CORY</name>
<feature type="region of interest" description="Disordered" evidence="5">
    <location>
        <begin position="880"/>
        <end position="1082"/>
    </location>
</feature>
<keyword evidence="2" id="KW-0964">Secreted</keyword>
<sequence>MPRYGLKYSAPTSRRTAALTAAVLSAALITPFIQPVVAPQSVSQATAAPAAPVAPNYSNLVDADGLLTGAKIGIGTPHTLHGHVVLQEITANSRNAEFDRAGVNGVPVRMQFKDPDGVISPIYSATTDQLGSANGTYLFDLRAKDEDGNVLTHPDAPGNGTYSFIDTDGKPHVFGPWGNQSYRLWIEEPAVNEDTGNSLLYTRQTPGAIPGAWIGVNQSSVAGTTYVAGSYMQNTLMALTEVPPLSSNDSYMVRENSNGDSDIIVDDIGFVEGGVDNSLSGIVWEDNLLNERGSNGMAYNGQDVPLEGYKVFASTLTPVAATRFEEIRNMPWTEQALATKQAIEKMRGNGEEPIAATVMATTNADGKYTLRFPDGKFDPSNMYMWVESPDGEVVKAVSYFPTPVFQPWNGNANSGPTSSGALGIGPLIFKKNSYDRAHFAVVNYKPVKLDVTNYDTIANPADRGDTAEVDLTGTLPKSGKAFVRWTDSAGNQVGEDIPVVTLADDAKASLTVPADAKLGEIYTATLHSGTGLELAADAFAVKSANAEVAYEPRTYIEGQGGLVPAPTFTDPATGDKIDMPAGTKFYNEDENAANGGSRPDWYDVTTNGTITIGPDAPIGTHQIPVVVSHPNGEQVTVNAEVTVVPEDKLNASVTPKYSETLVVPGTAVTSSPTFTDKDGNDVPIESAVIDPSFTDPDGYTVEINKATGAVTVTAADGTKVETVEVPVVITYDDGSTDEATATFLLDTDGDGEPDTTDTDDDNDGVSDADENTAGTDPKDDNSVPSTIGDIDDVTGTVGEPIDAIEVPVENVPEGGSVEVKSLPDGLTYNPGTGQITGSPTTAGKSAVTVTVLDKDGNPVKGANGNDVTKKFTIGTFEINDLDADGIPDSKDPDADGDGVNNADEIAIGTNPLDPDSDSDGNSDGEGDFDGDGKSNADESVVPDAPVTDGDGDGLGDVDETDVNPKDGTNDLVDGVDKDGDGIPNGKDPDADGDGVNNADEIAIGTNPLDPDSDSDGNSDGEGDFDGDGKTNADESVVPDAPVTDGDGDGLGDVDETDVNPKDGTNDLVDGGSAPGTPGIDTVHPGDFMLSGTGEPGRSVEVEVDGKKVIANVNAQGRWFVFEDALRKAGISITGGTVVTARQFNDLDGNGQRDGYEPVSADETVTVKEPVRTTLAEDHAPSYTPASVRVGRQTETFTPIFDLTSTDDVEQRPAPFGTKFEVTGVTAGYKATVGSNGRVRLTAPANAKVGSTAEVAVKVVYSDGSEDDTTATFTVTDSLLAEKFAPAYETGETGIPGKVAQIAQIGEAAMPDGTQFVFKPGDADLRGWIVSVDPITGQLAAIAPAGAKAGDSVTFDVTVLYNDGSKDIVAVTLTVGQPTIADAVELKYLTTGLDTGVSNNVKQDSEIQPNSNHQLLDRGTIPESWGPVTVDSATGTINVKVPENAKIGTSVTATVRVTYRDGSVDTVKVQMVVTDVVNVIAGQRATGDLNWESGTFSVDKASVPEGWSVSIDSAGRYSVVAPTDDPEQAIVRFRVDGVVAVVVFRVTKPVEPASPQSSEGSSVGWSVVVAALFALLGSGLGLWSLFGNHDVREAAKRHGITLPPVPAFPFHL</sequence>
<dbReference type="InterPro" id="IPR044055">
    <property type="entry name" value="RibLong"/>
</dbReference>
<feature type="compositionally biased region" description="Acidic residues" evidence="5">
    <location>
        <begin position="914"/>
        <end position="929"/>
    </location>
</feature>
<gene>
    <name evidence="8" type="ORF">CPHO_00645</name>
</gene>
<evidence type="ECO:0000256" key="5">
    <source>
        <dbReference type="SAM" id="MobiDB-lite"/>
    </source>
</evidence>
<dbReference type="Pfam" id="PF18884">
    <property type="entry name" value="TSP3_bac"/>
    <property type="match status" value="3"/>
</dbReference>
<dbReference type="InterPro" id="IPR013783">
    <property type="entry name" value="Ig-like_fold"/>
</dbReference>
<feature type="region of interest" description="Disordered" evidence="5">
    <location>
        <begin position="1399"/>
        <end position="1418"/>
    </location>
</feature>
<dbReference type="RefSeq" id="WP_075732346.1">
    <property type="nucleotide sequence ID" value="NZ_CP009249.1"/>
</dbReference>
<feature type="transmembrane region" description="Helical" evidence="6">
    <location>
        <begin position="1562"/>
        <end position="1585"/>
    </location>
</feature>
<feature type="domain" description="Long Rib" evidence="7">
    <location>
        <begin position="653"/>
        <end position="743"/>
    </location>
</feature>
<evidence type="ECO:0000256" key="2">
    <source>
        <dbReference type="ARBA" id="ARBA00022525"/>
    </source>
</evidence>
<dbReference type="Gene3D" id="2.60.40.10">
    <property type="entry name" value="Immunoglobulins"/>
    <property type="match status" value="1"/>
</dbReference>
<comment type="subcellular location">
    <subcellularLocation>
        <location evidence="1">Secreted</location>
    </subcellularLocation>
</comment>
<dbReference type="OrthoDB" id="4423457at2"/>
<feature type="domain" description="Long Rib" evidence="7">
    <location>
        <begin position="1408"/>
        <end position="1473"/>
    </location>
</feature>
<dbReference type="SUPFAM" id="SSF49313">
    <property type="entry name" value="Cadherin-like"/>
    <property type="match status" value="1"/>
</dbReference>
<feature type="compositionally biased region" description="Acidic residues" evidence="5">
    <location>
        <begin position="747"/>
        <end position="770"/>
    </location>
</feature>
<dbReference type="GO" id="GO:0005509">
    <property type="term" value="F:calcium ion binding"/>
    <property type="evidence" value="ECO:0007669"/>
    <property type="project" value="InterPro"/>
</dbReference>
<dbReference type="InterPro" id="IPR059100">
    <property type="entry name" value="TSP3_bac"/>
</dbReference>
<dbReference type="InterPro" id="IPR015919">
    <property type="entry name" value="Cadherin-like_sf"/>
</dbReference>
<accession>A0A1L7D0K3</accession>
<feature type="domain" description="Long Rib" evidence="7">
    <location>
        <begin position="1280"/>
        <end position="1374"/>
    </location>
</feature>
<dbReference type="GO" id="GO:0005975">
    <property type="term" value="P:carbohydrate metabolic process"/>
    <property type="evidence" value="ECO:0007669"/>
    <property type="project" value="UniProtKB-ARBA"/>
</dbReference>
<dbReference type="Proteomes" id="UP000185491">
    <property type="component" value="Chromosome"/>
</dbReference>
<dbReference type="EMBL" id="CP009249">
    <property type="protein sequence ID" value="APT91679.1"/>
    <property type="molecule type" value="Genomic_DNA"/>
</dbReference>
<feature type="domain" description="Long Rib" evidence="7">
    <location>
        <begin position="1175"/>
        <end position="1275"/>
    </location>
</feature>
<evidence type="ECO:0000313" key="8">
    <source>
        <dbReference type="EMBL" id="APT91679.1"/>
    </source>
</evidence>
<keyword evidence="6" id="KW-1133">Transmembrane helix</keyword>
<evidence type="ECO:0000256" key="3">
    <source>
        <dbReference type="ARBA" id="ARBA00022729"/>
    </source>
</evidence>
<evidence type="ECO:0000259" key="7">
    <source>
        <dbReference type="Pfam" id="PF18957"/>
    </source>
</evidence>
<proteinExistence type="predicted"/>
<evidence type="ECO:0000256" key="4">
    <source>
        <dbReference type="ARBA" id="ARBA00022837"/>
    </source>
</evidence>
<dbReference type="NCBIfam" id="NF038186">
    <property type="entry name" value="YPDG_rpt"/>
    <property type="match status" value="4"/>
</dbReference>
<evidence type="ECO:0000256" key="6">
    <source>
        <dbReference type="SAM" id="Phobius"/>
    </source>
</evidence>